<feature type="region of interest" description="Disordered" evidence="1">
    <location>
        <begin position="337"/>
        <end position="379"/>
    </location>
</feature>
<accession>A1SB12</accession>
<sequence length="512" mass="56714">MTFIPPSVLLPSQEALLLRMQHVASYSQQLVVIQGIEGAGKSTLLTALVSELEDYNSALVVCPMHADAAEIRRKILIQLLADPLFDDEEPLGNTLHRLSKRLTKPLHILIDDAHHLPLELWAECLLLTKQLCAGRPIAITLAATPEIAKHIYSQLTGVQRDFMLPIGIEPLDVKEREALYYTLISRTDDVPYVPRDIVKSQLEQQQGWPGEVVALLERALRPEEQMRPDKKHLWRTMGAAMLTASVSLGIWYLIQSHPGDDPEAEQHEYRETGLLAPWGKTQLTGYFVARAAAKEAAFDDTHLEGAAQAAQEVQRRADEATLDDARRLAEVQTADTLHSDSAALKPGEAVEGERERTVLNEPVASSPENESAQSSASEAHKILSTNAAAQLPPNAKVHVEGDDSAFSAETWYQRSIQKLPVKGFTLQLATVSKRDSAATIFRRMASEPELRLVHYKDKLVILQGNYASEVEANDQAKLVMERYGGGKPWVRAWKDLTSYRPLDSVSGGEISN</sequence>
<proteinExistence type="predicted"/>
<dbReference type="GO" id="GO:0042834">
    <property type="term" value="F:peptidoglycan binding"/>
    <property type="evidence" value="ECO:0007669"/>
    <property type="project" value="InterPro"/>
</dbReference>
<gene>
    <name evidence="3" type="ordered locus">Sama_3366</name>
</gene>
<dbReference type="EMBL" id="CP000507">
    <property type="protein sequence ID" value="ABM01569.1"/>
    <property type="molecule type" value="Genomic_DNA"/>
</dbReference>
<name>A1SB12_SHEAM</name>
<feature type="domain" description="ORC1/DEAH AAA+ ATPase" evidence="2">
    <location>
        <begin position="27"/>
        <end position="149"/>
    </location>
</feature>
<dbReference type="InterPro" id="IPR052026">
    <property type="entry name" value="ExeA_AAA_ATPase_DNA-bind"/>
</dbReference>
<dbReference type="PANTHER" id="PTHR35894:SF5">
    <property type="entry name" value="MU-LIKE PROPHAGE FLUMU DNA TRANSPOSITION PROTEIN B"/>
    <property type="match status" value="1"/>
</dbReference>
<dbReference type="HOGENOM" id="CLU_564853_0_0_6"/>
<dbReference type="Gene3D" id="3.30.70.1070">
    <property type="entry name" value="Sporulation related repeat"/>
    <property type="match status" value="1"/>
</dbReference>
<reference evidence="3 4" key="1">
    <citation type="submission" date="2006-12" db="EMBL/GenBank/DDBJ databases">
        <title>Complete sequence of Shewanella amazonensis SB2B.</title>
        <authorList>
            <consortium name="US DOE Joint Genome Institute"/>
            <person name="Copeland A."/>
            <person name="Lucas S."/>
            <person name="Lapidus A."/>
            <person name="Barry K."/>
            <person name="Detter J.C."/>
            <person name="Glavina del Rio T."/>
            <person name="Hammon N."/>
            <person name="Israni S."/>
            <person name="Dalin E."/>
            <person name="Tice H."/>
            <person name="Pitluck S."/>
            <person name="Munk A.C."/>
            <person name="Brettin T."/>
            <person name="Bruce D."/>
            <person name="Han C."/>
            <person name="Tapia R."/>
            <person name="Gilna P."/>
            <person name="Schmutz J."/>
            <person name="Larimer F."/>
            <person name="Land M."/>
            <person name="Hauser L."/>
            <person name="Kyrpides N."/>
            <person name="Mikhailova N."/>
            <person name="Fredrickson J."/>
            <person name="Richardson P."/>
        </authorList>
    </citation>
    <scope>NUCLEOTIDE SEQUENCE [LARGE SCALE GENOMIC DNA]</scope>
    <source>
        <strain evidence="4">ATCC BAA-1098 / SB2B</strain>
    </source>
</reference>
<dbReference type="InterPro" id="IPR036680">
    <property type="entry name" value="SPOR-like_sf"/>
</dbReference>
<dbReference type="RefSeq" id="WP_011761473.1">
    <property type="nucleotide sequence ID" value="NC_008700.1"/>
</dbReference>
<dbReference type="STRING" id="326297.Sama_3366"/>
<dbReference type="eggNOG" id="COG3267">
    <property type="taxonomic scope" value="Bacteria"/>
</dbReference>
<dbReference type="InterPro" id="IPR027417">
    <property type="entry name" value="P-loop_NTPase"/>
</dbReference>
<dbReference type="PANTHER" id="PTHR35894">
    <property type="entry name" value="GENERAL SECRETION PATHWAY PROTEIN A-RELATED"/>
    <property type="match status" value="1"/>
</dbReference>
<dbReference type="Gene3D" id="3.40.50.300">
    <property type="entry name" value="P-loop containing nucleotide triphosphate hydrolases"/>
    <property type="match status" value="1"/>
</dbReference>
<dbReference type="InterPro" id="IPR049945">
    <property type="entry name" value="AAA_22"/>
</dbReference>
<dbReference type="GO" id="GO:0016887">
    <property type="term" value="F:ATP hydrolysis activity"/>
    <property type="evidence" value="ECO:0007669"/>
    <property type="project" value="InterPro"/>
</dbReference>
<dbReference type="Proteomes" id="UP000009175">
    <property type="component" value="Chromosome"/>
</dbReference>
<protein>
    <submittedName>
        <fullName evidence="3">DamX domain protein</fullName>
    </submittedName>
</protein>
<evidence type="ECO:0000259" key="2">
    <source>
        <dbReference type="Pfam" id="PF13401"/>
    </source>
</evidence>
<evidence type="ECO:0000256" key="1">
    <source>
        <dbReference type="SAM" id="MobiDB-lite"/>
    </source>
</evidence>
<dbReference type="SUPFAM" id="SSF52540">
    <property type="entry name" value="P-loop containing nucleoside triphosphate hydrolases"/>
    <property type="match status" value="1"/>
</dbReference>
<dbReference type="KEGG" id="saz:Sama_3366"/>
<keyword evidence="4" id="KW-1185">Reference proteome</keyword>
<feature type="compositionally biased region" description="Low complexity" evidence="1">
    <location>
        <begin position="364"/>
        <end position="377"/>
    </location>
</feature>
<dbReference type="AlphaFoldDB" id="A1SB12"/>
<evidence type="ECO:0000313" key="3">
    <source>
        <dbReference type="EMBL" id="ABM01569.1"/>
    </source>
</evidence>
<organism evidence="3 4">
    <name type="scientific">Shewanella amazonensis (strain ATCC BAA-1098 / SB2B)</name>
    <dbReference type="NCBI Taxonomy" id="326297"/>
    <lineage>
        <taxon>Bacteria</taxon>
        <taxon>Pseudomonadati</taxon>
        <taxon>Pseudomonadota</taxon>
        <taxon>Gammaproteobacteria</taxon>
        <taxon>Alteromonadales</taxon>
        <taxon>Shewanellaceae</taxon>
        <taxon>Shewanella</taxon>
    </lineage>
</organism>
<dbReference type="Pfam" id="PF13401">
    <property type="entry name" value="AAA_22"/>
    <property type="match status" value="1"/>
</dbReference>
<evidence type="ECO:0000313" key="4">
    <source>
        <dbReference type="Proteomes" id="UP000009175"/>
    </source>
</evidence>